<feature type="domain" description="ABM" evidence="1">
    <location>
        <begin position="4"/>
        <end position="93"/>
    </location>
</feature>
<dbReference type="EMBL" id="JACXYY010000007">
    <property type="protein sequence ID" value="MBD3916242.1"/>
    <property type="molecule type" value="Genomic_DNA"/>
</dbReference>
<evidence type="ECO:0000313" key="2">
    <source>
        <dbReference type="EMBL" id="MBD3916242.1"/>
    </source>
</evidence>
<dbReference type="RefSeq" id="WP_191200578.1">
    <property type="nucleotide sequence ID" value="NZ_BAAAPA010000001.1"/>
</dbReference>
<dbReference type="Pfam" id="PF03992">
    <property type="entry name" value="ABM"/>
    <property type="match status" value="1"/>
</dbReference>
<proteinExistence type="predicted"/>
<dbReference type="Gene3D" id="3.30.70.100">
    <property type="match status" value="1"/>
</dbReference>
<evidence type="ECO:0000259" key="1">
    <source>
        <dbReference type="PROSITE" id="PS51725"/>
    </source>
</evidence>
<reference evidence="2 3" key="1">
    <citation type="submission" date="2020-09" db="EMBL/GenBank/DDBJ databases">
        <title>novel species in genus Nocardioides.</title>
        <authorList>
            <person name="Zhang G."/>
        </authorList>
    </citation>
    <scope>NUCLEOTIDE SEQUENCE [LARGE SCALE GENOMIC DNA]</scope>
    <source>
        <strain evidence="2 3">19197</strain>
    </source>
</reference>
<evidence type="ECO:0000313" key="3">
    <source>
        <dbReference type="Proteomes" id="UP000649289"/>
    </source>
</evidence>
<keyword evidence="2" id="KW-0560">Oxidoreductase</keyword>
<dbReference type="GO" id="GO:0004497">
    <property type="term" value="F:monooxygenase activity"/>
    <property type="evidence" value="ECO:0007669"/>
    <property type="project" value="UniProtKB-KW"/>
</dbReference>
<dbReference type="PANTHER" id="PTHR33336">
    <property type="entry name" value="QUINOL MONOOXYGENASE YGIN-RELATED"/>
    <property type="match status" value="1"/>
</dbReference>
<dbReference type="InterPro" id="IPR007138">
    <property type="entry name" value="ABM_dom"/>
</dbReference>
<dbReference type="PROSITE" id="PS51725">
    <property type="entry name" value="ABM"/>
    <property type="match status" value="1"/>
</dbReference>
<dbReference type="Proteomes" id="UP000649289">
    <property type="component" value="Unassembled WGS sequence"/>
</dbReference>
<dbReference type="SUPFAM" id="SSF54909">
    <property type="entry name" value="Dimeric alpha+beta barrel"/>
    <property type="match status" value="1"/>
</dbReference>
<comment type="caution">
    <text evidence="2">The sequence shown here is derived from an EMBL/GenBank/DDBJ whole genome shotgun (WGS) entry which is preliminary data.</text>
</comment>
<organism evidence="2 3">
    <name type="scientific">Nocardioides hwasunensis</name>
    <dbReference type="NCBI Taxonomy" id="397258"/>
    <lineage>
        <taxon>Bacteria</taxon>
        <taxon>Bacillati</taxon>
        <taxon>Actinomycetota</taxon>
        <taxon>Actinomycetes</taxon>
        <taxon>Propionibacteriales</taxon>
        <taxon>Nocardioidaceae</taxon>
        <taxon>Nocardioides</taxon>
    </lineage>
</organism>
<dbReference type="PANTHER" id="PTHR33336:SF15">
    <property type="entry name" value="ABM DOMAIN-CONTAINING PROTEIN"/>
    <property type="match status" value="1"/>
</dbReference>
<keyword evidence="2" id="KW-0503">Monooxygenase</keyword>
<keyword evidence="3" id="KW-1185">Reference proteome</keyword>
<accession>A0ABR8MJL8</accession>
<protein>
    <submittedName>
        <fullName evidence="2">Antibiotic biosynthesis monooxygenase</fullName>
    </submittedName>
</protein>
<dbReference type="InterPro" id="IPR011008">
    <property type="entry name" value="Dimeric_a/b-barrel"/>
</dbReference>
<name>A0ABR8MJL8_9ACTN</name>
<gene>
    <name evidence="2" type="ORF">IEZ25_16605</name>
</gene>
<dbReference type="InterPro" id="IPR050744">
    <property type="entry name" value="AI-2_Isomerase_LsrG"/>
</dbReference>
<sequence length="97" mass="10148">MSELQVVATIPAKPEAADQVRQALQTLVEATRGEEGCLAYDLFESTSAPGTFVTVERWTDAEALDAHMGMPHVADAFAAADGALSGEVAIHPLQPVG</sequence>